<dbReference type="SUPFAM" id="SSF51735">
    <property type="entry name" value="NAD(P)-binding Rossmann-fold domains"/>
    <property type="match status" value="1"/>
</dbReference>
<dbReference type="PANTHER" id="PTHR45033:SF3">
    <property type="entry name" value="DEHYDROGENASE, PUTATIVE (AFU_ORTHOLOGUE AFUA_2G13270)-RELATED"/>
    <property type="match status" value="1"/>
</dbReference>
<proteinExistence type="predicted"/>
<dbReference type="EMBL" id="CP080507">
    <property type="protein sequence ID" value="QYM80068.1"/>
    <property type="molecule type" value="Genomic_DNA"/>
</dbReference>
<dbReference type="InterPro" id="IPR013149">
    <property type="entry name" value="ADH-like_C"/>
</dbReference>
<keyword evidence="3" id="KW-1185">Reference proteome</keyword>
<protein>
    <submittedName>
        <fullName evidence="2">Zinc-binding dehydrogenase</fullName>
    </submittedName>
</protein>
<dbReference type="Pfam" id="PF00107">
    <property type="entry name" value="ADH_zinc_N"/>
    <property type="match status" value="1"/>
</dbReference>
<dbReference type="RefSeq" id="WP_220164722.1">
    <property type="nucleotide sequence ID" value="NZ_CP080507.1"/>
</dbReference>
<dbReference type="PANTHER" id="PTHR45033">
    <property type="match status" value="1"/>
</dbReference>
<dbReference type="SUPFAM" id="SSF50129">
    <property type="entry name" value="GroES-like"/>
    <property type="match status" value="1"/>
</dbReference>
<dbReference type="InterPro" id="IPR036291">
    <property type="entry name" value="NAD(P)-bd_dom_sf"/>
</dbReference>
<sequence length="330" mass="34413">MKAYQLTAVNQGRVADVTAPAAGAGEVVIALKAAALNHRDVWIKLGQYAGLKWPCIPGSDGAGVVESVGEGVDAKWVGREVMIYPGLGWGANEAAQSAEFSILGLPRDGTFAEKIAVPLTQIAERPAHLSWEEAAALPLAGLTAYRALFSRAKLERGERVLVNGIGGGVALFALQFAVAAGAEVWVTSSADEKIARARGFGAQGGFRYTEAGWGARAAKETGGFQVIVDGAGGDGCEQLLDAAAPGGRIVFYGATRGNPSALAMRKLFWRQISVLGSTMGSPADWAGMVAMVARHGVKPVVSDVFPLARAEEALALMERGEQLGKIVLRT</sequence>
<reference evidence="2" key="1">
    <citation type="submission" date="2021-08" db="EMBL/GenBank/DDBJ databases">
        <title>Genome of a novel bacterium of the phylum Verrucomicrobia, Oleiharenicola sp. KSB-15.</title>
        <authorList>
            <person name="Chung J.-H."/>
            <person name="Ahn J.-H."/>
            <person name="Yoon Y."/>
            <person name="Kim D.-Y."/>
            <person name="An S.-H."/>
            <person name="Park I."/>
            <person name="Yeon J."/>
        </authorList>
    </citation>
    <scope>NUCLEOTIDE SEQUENCE</scope>
    <source>
        <strain evidence="2">KSB-15</strain>
    </source>
</reference>
<dbReference type="InterPro" id="IPR052711">
    <property type="entry name" value="Zinc_ADH-like"/>
</dbReference>
<organism evidence="2 3">
    <name type="scientific">Horticoccus luteus</name>
    <dbReference type="NCBI Taxonomy" id="2862869"/>
    <lineage>
        <taxon>Bacteria</taxon>
        <taxon>Pseudomonadati</taxon>
        <taxon>Verrucomicrobiota</taxon>
        <taxon>Opitutia</taxon>
        <taxon>Opitutales</taxon>
        <taxon>Opitutaceae</taxon>
        <taxon>Horticoccus</taxon>
    </lineage>
</organism>
<dbReference type="Gene3D" id="3.90.180.10">
    <property type="entry name" value="Medium-chain alcohol dehydrogenases, catalytic domain"/>
    <property type="match status" value="1"/>
</dbReference>
<dbReference type="Pfam" id="PF08240">
    <property type="entry name" value="ADH_N"/>
    <property type="match status" value="1"/>
</dbReference>
<accession>A0A8F9TXI6</accession>
<dbReference type="Gene3D" id="3.40.50.720">
    <property type="entry name" value="NAD(P)-binding Rossmann-like Domain"/>
    <property type="match status" value="1"/>
</dbReference>
<name>A0A8F9TXI6_9BACT</name>
<dbReference type="SMART" id="SM00829">
    <property type="entry name" value="PKS_ER"/>
    <property type="match status" value="1"/>
</dbReference>
<evidence type="ECO:0000313" key="3">
    <source>
        <dbReference type="Proteomes" id="UP000825051"/>
    </source>
</evidence>
<dbReference type="AlphaFoldDB" id="A0A8F9TXI6"/>
<dbReference type="InterPro" id="IPR020843">
    <property type="entry name" value="ER"/>
</dbReference>
<feature type="domain" description="Enoyl reductase (ER)" evidence="1">
    <location>
        <begin position="12"/>
        <end position="328"/>
    </location>
</feature>
<dbReference type="InterPro" id="IPR013154">
    <property type="entry name" value="ADH-like_N"/>
</dbReference>
<dbReference type="GO" id="GO:0016491">
    <property type="term" value="F:oxidoreductase activity"/>
    <property type="evidence" value="ECO:0007669"/>
    <property type="project" value="InterPro"/>
</dbReference>
<dbReference type="KEGG" id="ole:K0B96_05465"/>
<dbReference type="InterPro" id="IPR011032">
    <property type="entry name" value="GroES-like_sf"/>
</dbReference>
<evidence type="ECO:0000259" key="1">
    <source>
        <dbReference type="SMART" id="SM00829"/>
    </source>
</evidence>
<evidence type="ECO:0000313" key="2">
    <source>
        <dbReference type="EMBL" id="QYM80068.1"/>
    </source>
</evidence>
<dbReference type="Proteomes" id="UP000825051">
    <property type="component" value="Chromosome"/>
</dbReference>
<gene>
    <name evidence="2" type="ORF">K0B96_05465</name>
</gene>